<dbReference type="GO" id="GO:0006011">
    <property type="term" value="P:UDP-alpha-D-glucose metabolic process"/>
    <property type="evidence" value="ECO:0007669"/>
    <property type="project" value="InterPro"/>
</dbReference>
<comment type="caution">
    <text evidence="7">The sequence shown here is derived from an EMBL/GenBank/DDBJ whole genome shotgun (WGS) entry which is preliminary data.</text>
</comment>
<gene>
    <name evidence="7" type="ORF">FYJ58_09255</name>
</gene>
<feature type="transmembrane region" description="Helical" evidence="6">
    <location>
        <begin position="665"/>
        <end position="688"/>
    </location>
</feature>
<dbReference type="EMBL" id="VUMT01000013">
    <property type="protein sequence ID" value="MSS64058.1"/>
    <property type="molecule type" value="Genomic_DNA"/>
</dbReference>
<proteinExistence type="predicted"/>
<evidence type="ECO:0000256" key="3">
    <source>
        <dbReference type="ARBA" id="ARBA00022692"/>
    </source>
</evidence>
<keyword evidence="3 6" id="KW-0812">Transmembrane</keyword>
<evidence type="ECO:0000313" key="8">
    <source>
        <dbReference type="Proteomes" id="UP000482209"/>
    </source>
</evidence>
<organism evidence="7 8">
    <name type="scientific">Velocimicrobium porci</name>
    <dbReference type="NCBI Taxonomy" id="2606634"/>
    <lineage>
        <taxon>Bacteria</taxon>
        <taxon>Bacillati</taxon>
        <taxon>Bacillota</taxon>
        <taxon>Clostridia</taxon>
        <taxon>Lachnospirales</taxon>
        <taxon>Lachnospiraceae</taxon>
        <taxon>Velocimicrobium</taxon>
    </lineage>
</organism>
<reference evidence="7 8" key="1">
    <citation type="submission" date="2019-08" db="EMBL/GenBank/DDBJ databases">
        <title>In-depth cultivation of the pig gut microbiome towards novel bacterial diversity and tailored functional studies.</title>
        <authorList>
            <person name="Wylensek D."/>
            <person name="Hitch T.C.A."/>
            <person name="Clavel T."/>
        </authorList>
    </citation>
    <scope>NUCLEOTIDE SEQUENCE [LARGE SCALE GENOMIC DNA]</scope>
    <source>
        <strain evidence="7 8">WCA-693-APC-MOT-I</strain>
    </source>
</reference>
<keyword evidence="8" id="KW-1185">Reference proteome</keyword>
<evidence type="ECO:0000313" key="7">
    <source>
        <dbReference type="EMBL" id="MSS64058.1"/>
    </source>
</evidence>
<sequence>MWSKRIKILILAVVIGVVMCPKLGLAASASKGNRQYVHTESFIEDHSMTGLFSQCTEYFSVGTWNINKAEFNMVYNVTQLRDEKISDFTISLNGEPFYSRRLTDKAGETKTLKIKLPVRLIKKGINELKIESYIRTSESLPCVDDVSKANWMNISKDSAISILYTPDVNIKSVADLYHHITSIYGMENGKSALIVPDNVSDTDMTIAANILTGISKNSSVDYQNLMLLRESDVFKGNNLSDFDYGIYVGELASLPAVVFDGLSEEAKKEAKNGAVLSIVSLEHMNLLVLTGTNQELLLKGGTMFGNDDYMKQMTGRIHVVTEDENPQMEKREQLEYSNLTEEGAYVKGAFRQTVSFQEASYGNKTLSPSSAIYLKVRYSQNLDFERSLLTVYINDVPIGSHKLSKEKANGDEIELYIPSDLKVSGNFTVKMAFDLELEDVWCTLRQGETPWAYVSPESMIKIVLAEDVPLLFEHYPAPFIKNKSLNDVFVALPENPSFADLTVLRGVCLTLGRFVEDNTGSIMVTQGAKMQDCRGKNTIVIGSFANNLIVRESNKNLYFKFNEAGTSLLTNEKKQITKEAGSTMGTIQLVDSPFGEENRGMMFITGATEQGMLSAAKYLSDTEKLWKVTGDGCVVEEGKIYAYQFKDNRKSQITTTKELLKREDVLRFLIVSISIAGVLVVGLVLIIVKYVRGGKNTRKNFGKKGGKPE</sequence>
<dbReference type="RefSeq" id="WP_154519463.1">
    <property type="nucleotide sequence ID" value="NZ_VUMT01000013.1"/>
</dbReference>
<dbReference type="InterPro" id="IPR018513">
    <property type="entry name" value="Cell_synthase_bac"/>
</dbReference>
<dbReference type="Pfam" id="PF03170">
    <property type="entry name" value="BcsB"/>
    <property type="match status" value="1"/>
</dbReference>
<protein>
    <submittedName>
        <fullName evidence="7">Cellulose biosynthesis cyclic di-GMP-binding regulatory protein BcsB</fullName>
    </submittedName>
</protein>
<dbReference type="GO" id="GO:0005886">
    <property type="term" value="C:plasma membrane"/>
    <property type="evidence" value="ECO:0007669"/>
    <property type="project" value="UniProtKB-SubCell"/>
</dbReference>
<dbReference type="PANTHER" id="PTHR39083:SF1">
    <property type="entry name" value="CYCLIC DI-GMP-BINDING PROTEIN"/>
    <property type="match status" value="1"/>
</dbReference>
<evidence type="ECO:0000256" key="6">
    <source>
        <dbReference type="SAM" id="Phobius"/>
    </source>
</evidence>
<keyword evidence="2" id="KW-1003">Cell membrane</keyword>
<accession>A0A6L5Y0X0</accession>
<dbReference type="Proteomes" id="UP000482209">
    <property type="component" value="Unassembled WGS sequence"/>
</dbReference>
<name>A0A6L5Y0X0_9FIRM</name>
<evidence type="ECO:0000256" key="4">
    <source>
        <dbReference type="ARBA" id="ARBA00022989"/>
    </source>
</evidence>
<keyword evidence="5 6" id="KW-0472">Membrane</keyword>
<evidence type="ECO:0000256" key="2">
    <source>
        <dbReference type="ARBA" id="ARBA00022475"/>
    </source>
</evidence>
<evidence type="ECO:0000256" key="1">
    <source>
        <dbReference type="ARBA" id="ARBA00004162"/>
    </source>
</evidence>
<comment type="subcellular location">
    <subcellularLocation>
        <location evidence="1">Cell membrane</location>
        <topology evidence="1">Single-pass membrane protein</topology>
    </subcellularLocation>
</comment>
<dbReference type="Gene3D" id="2.60.120.260">
    <property type="entry name" value="Galactose-binding domain-like"/>
    <property type="match status" value="2"/>
</dbReference>
<keyword evidence="4 6" id="KW-1133">Transmembrane helix</keyword>
<dbReference type="AlphaFoldDB" id="A0A6L5Y0X0"/>
<dbReference type="PANTHER" id="PTHR39083">
    <property type="entry name" value="CYCLIC DI-GMP-BINDING PROTEIN"/>
    <property type="match status" value="1"/>
</dbReference>
<evidence type="ECO:0000256" key="5">
    <source>
        <dbReference type="ARBA" id="ARBA00023136"/>
    </source>
</evidence>